<dbReference type="InterPro" id="IPR029028">
    <property type="entry name" value="Alpha/beta_knot_MTases"/>
</dbReference>
<keyword evidence="6" id="KW-1185">Reference proteome</keyword>
<dbReference type="PANTHER" id="PTHR43191">
    <property type="entry name" value="RRNA METHYLTRANSFERASE 3"/>
    <property type="match status" value="1"/>
</dbReference>
<comment type="caution">
    <text evidence="5">The sequence shown here is derived from an EMBL/GenBank/DDBJ whole genome shotgun (WGS) entry which is preliminary data.</text>
</comment>
<dbReference type="EMBL" id="BRYB01004291">
    <property type="protein sequence ID" value="GMI28671.1"/>
    <property type="molecule type" value="Genomic_DNA"/>
</dbReference>
<dbReference type="SUPFAM" id="SSF55315">
    <property type="entry name" value="L30e-like"/>
    <property type="match status" value="1"/>
</dbReference>
<proteinExistence type="predicted"/>
<evidence type="ECO:0000259" key="4">
    <source>
        <dbReference type="Pfam" id="PF00588"/>
    </source>
</evidence>
<dbReference type="InterPro" id="IPR001537">
    <property type="entry name" value="SpoU_MeTrfase"/>
</dbReference>
<dbReference type="InterPro" id="IPR051259">
    <property type="entry name" value="rRNA_Methyltransferase"/>
</dbReference>
<gene>
    <name evidence="5" type="ORF">TeGR_g15259</name>
</gene>
<dbReference type="Proteomes" id="UP001165060">
    <property type="component" value="Unassembled WGS sequence"/>
</dbReference>
<sequence>MVASLSKLLQRKHRVAANQVLVEGAHSISDITHRYTDPPLHPSIIFAFEDLLSSPPLSAFSSSPPSSPSTTSVYSLPRDDPSSLATIKKLSDTSTPAGAVAVFPLPPAPPPISAGDFLLISDGVSEPGNLGGLARTYLSTGLSGGILALPPSADPLGGKALRASTGALGFAVPTRRLGGMLEFLSLMDEGFGSEWKVAVATMEGGAAGESRPYTDVDWKAVQGVVLGNEAGGVSDDFLARIEAGDERFVPVHVPMDNDVESLNVAVVGALCLMERRRA</sequence>
<dbReference type="Gene3D" id="3.40.1280.10">
    <property type="match status" value="1"/>
</dbReference>
<reference evidence="5 6" key="1">
    <citation type="journal article" date="2023" name="Commun. Biol.">
        <title>Genome analysis of Parmales, the sister group of diatoms, reveals the evolutionary specialization of diatoms from phago-mixotrophs to photoautotrophs.</title>
        <authorList>
            <person name="Ban H."/>
            <person name="Sato S."/>
            <person name="Yoshikawa S."/>
            <person name="Yamada K."/>
            <person name="Nakamura Y."/>
            <person name="Ichinomiya M."/>
            <person name="Sato N."/>
            <person name="Blanc-Mathieu R."/>
            <person name="Endo H."/>
            <person name="Kuwata A."/>
            <person name="Ogata H."/>
        </authorList>
    </citation>
    <scope>NUCLEOTIDE SEQUENCE [LARGE SCALE GENOMIC DNA]</scope>
</reference>
<accession>A0ABQ6MMP5</accession>
<organism evidence="5 6">
    <name type="scientific">Tetraparma gracilis</name>
    <dbReference type="NCBI Taxonomy" id="2962635"/>
    <lineage>
        <taxon>Eukaryota</taxon>
        <taxon>Sar</taxon>
        <taxon>Stramenopiles</taxon>
        <taxon>Ochrophyta</taxon>
        <taxon>Bolidophyceae</taxon>
        <taxon>Parmales</taxon>
        <taxon>Triparmaceae</taxon>
        <taxon>Tetraparma</taxon>
    </lineage>
</organism>
<evidence type="ECO:0000313" key="5">
    <source>
        <dbReference type="EMBL" id="GMI28671.1"/>
    </source>
</evidence>
<evidence type="ECO:0000256" key="2">
    <source>
        <dbReference type="ARBA" id="ARBA00022679"/>
    </source>
</evidence>
<dbReference type="InterPro" id="IPR029026">
    <property type="entry name" value="tRNA_m1G_MTases_N"/>
</dbReference>
<name>A0ABQ6MMP5_9STRA</name>
<dbReference type="InterPro" id="IPR029064">
    <property type="entry name" value="Ribosomal_eL30-like_sf"/>
</dbReference>
<dbReference type="CDD" id="cd18095">
    <property type="entry name" value="SpoU-like_rRNA-MTase"/>
    <property type="match status" value="1"/>
</dbReference>
<feature type="domain" description="tRNA/rRNA methyltransferase SpoU type" evidence="4">
    <location>
        <begin position="117"/>
        <end position="272"/>
    </location>
</feature>
<evidence type="ECO:0000256" key="1">
    <source>
        <dbReference type="ARBA" id="ARBA00022603"/>
    </source>
</evidence>
<keyword evidence="1" id="KW-0489">Methyltransferase</keyword>
<dbReference type="Gene3D" id="3.30.1330.30">
    <property type="match status" value="1"/>
</dbReference>
<feature type="compositionally biased region" description="Low complexity" evidence="3">
    <location>
        <begin position="58"/>
        <end position="76"/>
    </location>
</feature>
<dbReference type="SUPFAM" id="SSF75217">
    <property type="entry name" value="alpha/beta knot"/>
    <property type="match status" value="1"/>
</dbReference>
<feature type="region of interest" description="Disordered" evidence="3">
    <location>
        <begin position="58"/>
        <end position="78"/>
    </location>
</feature>
<keyword evidence="2" id="KW-0808">Transferase</keyword>
<evidence type="ECO:0000313" key="6">
    <source>
        <dbReference type="Proteomes" id="UP001165060"/>
    </source>
</evidence>
<dbReference type="Pfam" id="PF00588">
    <property type="entry name" value="SpoU_methylase"/>
    <property type="match status" value="1"/>
</dbReference>
<protein>
    <recommendedName>
        <fullName evidence="4">tRNA/rRNA methyltransferase SpoU type domain-containing protein</fullName>
    </recommendedName>
</protein>
<evidence type="ECO:0000256" key="3">
    <source>
        <dbReference type="SAM" id="MobiDB-lite"/>
    </source>
</evidence>
<dbReference type="PANTHER" id="PTHR43191:SF2">
    <property type="entry name" value="RRNA METHYLTRANSFERASE 3, MITOCHONDRIAL"/>
    <property type="match status" value="1"/>
</dbReference>